<gene>
    <name evidence="12" type="primary">rfbA</name>
    <name evidence="12" type="ORF">E3O06_07105</name>
</gene>
<evidence type="ECO:0000256" key="4">
    <source>
        <dbReference type="ARBA" id="ARBA00017654"/>
    </source>
</evidence>
<dbReference type="PANTHER" id="PTHR43532">
    <property type="entry name" value="GLUCOSE-1-PHOSPHATE THYMIDYLYLTRANSFERASE"/>
    <property type="match status" value="1"/>
</dbReference>
<evidence type="ECO:0000256" key="9">
    <source>
        <dbReference type="ARBA" id="ARBA00049336"/>
    </source>
</evidence>
<feature type="domain" description="Nucleotidyl transferase" evidence="11">
    <location>
        <begin position="3"/>
        <end position="235"/>
    </location>
</feature>
<keyword evidence="7 10" id="KW-0479">Metal-binding</keyword>
<proteinExistence type="inferred from homology"/>
<dbReference type="CDD" id="cd02538">
    <property type="entry name" value="G1P_TT_short"/>
    <property type="match status" value="1"/>
</dbReference>
<evidence type="ECO:0000256" key="3">
    <source>
        <dbReference type="ARBA" id="ARBA00012461"/>
    </source>
</evidence>
<reference evidence="12 13" key="1">
    <citation type="submission" date="2019-03" db="EMBL/GenBank/DDBJ databases">
        <title>Genomics of glacier-inhabiting Cryobacterium strains.</title>
        <authorList>
            <person name="Liu Q."/>
            <person name="Xin Y.-H."/>
        </authorList>
    </citation>
    <scope>NUCLEOTIDE SEQUENCE [LARGE SCALE GENOMIC DNA]</scope>
    <source>
        <strain evidence="12 13">HLT2-23</strain>
    </source>
</reference>
<dbReference type="GO" id="GO:0008879">
    <property type="term" value="F:glucose-1-phosphate thymidylyltransferase activity"/>
    <property type="evidence" value="ECO:0007669"/>
    <property type="project" value="UniProtKB-EC"/>
</dbReference>
<dbReference type="OrthoDB" id="9803871at2"/>
<evidence type="ECO:0000256" key="2">
    <source>
        <dbReference type="ARBA" id="ARBA00010480"/>
    </source>
</evidence>
<dbReference type="Pfam" id="PF00483">
    <property type="entry name" value="NTP_transferase"/>
    <property type="match status" value="1"/>
</dbReference>
<organism evidence="12 13">
    <name type="scientific">Cryobacterium glaciale</name>
    <dbReference type="NCBI Taxonomy" id="1259145"/>
    <lineage>
        <taxon>Bacteria</taxon>
        <taxon>Bacillati</taxon>
        <taxon>Actinomycetota</taxon>
        <taxon>Actinomycetes</taxon>
        <taxon>Micrococcales</taxon>
        <taxon>Microbacteriaceae</taxon>
        <taxon>Cryobacterium</taxon>
    </lineage>
</organism>
<keyword evidence="6 10" id="KW-0548">Nucleotidyltransferase</keyword>
<dbReference type="FunFam" id="3.90.550.10:FF:000023">
    <property type="entry name" value="Glucose-1-phosphate thymidylyltransferase"/>
    <property type="match status" value="1"/>
</dbReference>
<dbReference type="EC" id="2.7.7.24" evidence="3 10"/>
<keyword evidence="13" id="KW-1185">Reference proteome</keyword>
<evidence type="ECO:0000313" key="13">
    <source>
        <dbReference type="Proteomes" id="UP000298173"/>
    </source>
</evidence>
<dbReference type="SUPFAM" id="SSF53448">
    <property type="entry name" value="Nucleotide-diphospho-sugar transferases"/>
    <property type="match status" value="1"/>
</dbReference>
<dbReference type="GO" id="GO:0046872">
    <property type="term" value="F:metal ion binding"/>
    <property type="evidence" value="ECO:0007669"/>
    <property type="project" value="UniProtKB-KW"/>
</dbReference>
<comment type="caution">
    <text evidence="12">The sequence shown here is derived from an EMBL/GenBank/DDBJ whole genome shotgun (WGS) entry which is preliminary data.</text>
</comment>
<evidence type="ECO:0000259" key="11">
    <source>
        <dbReference type="Pfam" id="PF00483"/>
    </source>
</evidence>
<sequence>MRGIILAGGSGTRLWPITKGISKQLMPIYDKPMIYYPLSTLMMADIKEILIITTPEYNEQFRALLGDGSDLGIRIEYAVQASPDGLAQAFIIGEEFIGDHSVALVLGDNIFHGAGLGSSLRGNAEIEGARIFAYHVSNPTSYGVVEFDETGTAISIEEKPAKPKSNYAVPGLYFYDNSVVEIAKTIEPSARGELEISTVNERYLEQGTLHVQVLDRGTAWLDTGTFESMMQASEYVRVIEDRQGFKVGCIEEIAWRAGWITDEKLAVIAAPLVKSGYGSYLQSLLND</sequence>
<comment type="function">
    <text evidence="10">Catalyzes the formation of dTDP-glucose, from dTTP and glucose 1-phosphate, as well as its pyrophosphorolysis.</text>
</comment>
<dbReference type="Proteomes" id="UP000298173">
    <property type="component" value="Unassembled WGS sequence"/>
</dbReference>
<evidence type="ECO:0000256" key="5">
    <source>
        <dbReference type="ARBA" id="ARBA00022679"/>
    </source>
</evidence>
<dbReference type="InterPro" id="IPR005835">
    <property type="entry name" value="NTP_transferase_dom"/>
</dbReference>
<dbReference type="GO" id="GO:0000271">
    <property type="term" value="P:polysaccharide biosynthetic process"/>
    <property type="evidence" value="ECO:0007669"/>
    <property type="project" value="UniProtKB-ARBA"/>
</dbReference>
<accession>A0A4R8UZ05</accession>
<evidence type="ECO:0000256" key="6">
    <source>
        <dbReference type="ARBA" id="ARBA00022695"/>
    </source>
</evidence>
<evidence type="ECO:0000256" key="1">
    <source>
        <dbReference type="ARBA" id="ARBA00001946"/>
    </source>
</evidence>
<dbReference type="InterPro" id="IPR029044">
    <property type="entry name" value="Nucleotide-diphossugar_trans"/>
</dbReference>
<evidence type="ECO:0000313" key="12">
    <source>
        <dbReference type="EMBL" id="TFB74354.1"/>
    </source>
</evidence>
<evidence type="ECO:0000256" key="8">
    <source>
        <dbReference type="ARBA" id="ARBA00022842"/>
    </source>
</evidence>
<protein>
    <recommendedName>
        <fullName evidence="4 10">Glucose-1-phosphate thymidylyltransferase</fullName>
        <ecNumber evidence="3 10">2.7.7.24</ecNumber>
    </recommendedName>
</protein>
<dbReference type="RefSeq" id="WP_134502289.1">
    <property type="nucleotide sequence ID" value="NZ_SOEY01000012.1"/>
</dbReference>
<evidence type="ECO:0000256" key="10">
    <source>
        <dbReference type="RuleBase" id="RU003706"/>
    </source>
</evidence>
<dbReference type="PANTHER" id="PTHR43532:SF1">
    <property type="entry name" value="GLUCOSE-1-PHOSPHATE THYMIDYLYLTRANSFERASE 1"/>
    <property type="match status" value="1"/>
</dbReference>
<name>A0A4R8UZ05_9MICO</name>
<evidence type="ECO:0000256" key="7">
    <source>
        <dbReference type="ARBA" id="ARBA00022723"/>
    </source>
</evidence>
<dbReference type="InterPro" id="IPR005907">
    <property type="entry name" value="G1P_thy_trans_s"/>
</dbReference>
<dbReference type="Gene3D" id="3.90.550.10">
    <property type="entry name" value="Spore Coat Polysaccharide Biosynthesis Protein SpsA, Chain A"/>
    <property type="match status" value="1"/>
</dbReference>
<comment type="cofactor">
    <cofactor evidence="1">
        <name>Mg(2+)</name>
        <dbReference type="ChEBI" id="CHEBI:18420"/>
    </cofactor>
</comment>
<dbReference type="AlphaFoldDB" id="A0A4R8UZ05"/>
<dbReference type="GO" id="GO:0019318">
    <property type="term" value="P:hexose metabolic process"/>
    <property type="evidence" value="ECO:0007669"/>
    <property type="project" value="UniProtKB-ARBA"/>
</dbReference>
<keyword evidence="8 10" id="KW-0460">Magnesium</keyword>
<comment type="catalytic activity">
    <reaction evidence="9 10">
        <text>dTTP + alpha-D-glucose 1-phosphate + H(+) = dTDP-alpha-D-glucose + diphosphate</text>
        <dbReference type="Rhea" id="RHEA:15225"/>
        <dbReference type="ChEBI" id="CHEBI:15378"/>
        <dbReference type="ChEBI" id="CHEBI:33019"/>
        <dbReference type="ChEBI" id="CHEBI:37568"/>
        <dbReference type="ChEBI" id="CHEBI:57477"/>
        <dbReference type="ChEBI" id="CHEBI:58601"/>
        <dbReference type="EC" id="2.7.7.24"/>
    </reaction>
</comment>
<dbReference type="NCBIfam" id="TIGR01207">
    <property type="entry name" value="rmlA"/>
    <property type="match status" value="1"/>
</dbReference>
<keyword evidence="5 10" id="KW-0808">Transferase</keyword>
<dbReference type="EMBL" id="SOEY01000012">
    <property type="protein sequence ID" value="TFB74354.1"/>
    <property type="molecule type" value="Genomic_DNA"/>
</dbReference>
<comment type="similarity">
    <text evidence="2 10">Belongs to the glucose-1-phosphate thymidylyltransferase family.</text>
</comment>